<dbReference type="InterPro" id="IPR001258">
    <property type="entry name" value="NHL_repeat"/>
</dbReference>
<dbReference type="PANTHER" id="PTHR24104:SF25">
    <property type="entry name" value="PROTEIN LIN-41"/>
    <property type="match status" value="1"/>
</dbReference>
<gene>
    <name evidence="5" type="ORF">FE782_17635</name>
</gene>
<evidence type="ECO:0000313" key="6">
    <source>
        <dbReference type="Proteomes" id="UP000309676"/>
    </source>
</evidence>
<dbReference type="AlphaFoldDB" id="A0A5R9GA81"/>
<evidence type="ECO:0000256" key="2">
    <source>
        <dbReference type="PROSITE-ProRule" id="PRU00504"/>
    </source>
</evidence>
<feature type="transmembrane region" description="Helical" evidence="3">
    <location>
        <begin position="454"/>
        <end position="471"/>
    </location>
</feature>
<sequence length="483" mass="53459">MLKLTVAMALLAAGLASTGLAARASAPYEGYNYNYWGEPVPAPIAYEPGGVISGHTLGIGGFRAPEDLFVAPDGRVYIADTGNSRIVVLKPDLTVEREIAGFLNEGAAETFNAPRGLYVTESGELYVADTGNRRIVLLDAAGELIRVIESPQSEILQANFIFTPVKVAADKAKRVYVVAQGAFDGIMEFDADGAFAGFVGTNRVRFDPIDYFWKSIATDAQRQRMELFIPTEYTNVDLDAAGFIYTTNSDANTPTPIKRLNPTGVDVLRRQGYYIPQGDLRFLRIGEGSGPSLFVDIHVGDDGIYSALDARRGKVFTYDWDGNLLYIFGKMGDQVGTFRAPVALDRLGNAILVLDRDMNRITRFEETHYGALINEAVSLHFRGDDVRSADVWREVIQYDANFDVAYLGISKALLRQGRNKEAAAYAKLGMDREIHSKAFQRYRKEVLREHLGDAMSAVALAALLAWIWTLLRNRKRRRGTYHA</sequence>
<evidence type="ECO:0000256" key="4">
    <source>
        <dbReference type="SAM" id="SignalP"/>
    </source>
</evidence>
<name>A0A5R9GA81_9BACL</name>
<dbReference type="EMBL" id="VCIW01000012">
    <property type="protein sequence ID" value="TLS50990.1"/>
    <property type="molecule type" value="Genomic_DNA"/>
</dbReference>
<dbReference type="PROSITE" id="PS51125">
    <property type="entry name" value="NHL"/>
    <property type="match status" value="2"/>
</dbReference>
<keyword evidence="3" id="KW-1133">Transmembrane helix</keyword>
<evidence type="ECO:0000256" key="1">
    <source>
        <dbReference type="ARBA" id="ARBA00022737"/>
    </source>
</evidence>
<keyword evidence="3" id="KW-0812">Transmembrane</keyword>
<dbReference type="SUPFAM" id="SSF101898">
    <property type="entry name" value="NHL repeat"/>
    <property type="match status" value="1"/>
</dbReference>
<evidence type="ECO:0000256" key="3">
    <source>
        <dbReference type="SAM" id="Phobius"/>
    </source>
</evidence>
<protein>
    <submittedName>
        <fullName evidence="5">Gluconolactonase</fullName>
    </submittedName>
</protein>
<organism evidence="5 6">
    <name type="scientific">Paenibacillus antri</name>
    <dbReference type="NCBI Taxonomy" id="2582848"/>
    <lineage>
        <taxon>Bacteria</taxon>
        <taxon>Bacillati</taxon>
        <taxon>Bacillota</taxon>
        <taxon>Bacilli</taxon>
        <taxon>Bacillales</taxon>
        <taxon>Paenibacillaceae</taxon>
        <taxon>Paenibacillus</taxon>
    </lineage>
</organism>
<dbReference type="InterPro" id="IPR011042">
    <property type="entry name" value="6-blade_b-propeller_TolB-like"/>
</dbReference>
<dbReference type="Pfam" id="PF01436">
    <property type="entry name" value="NHL"/>
    <property type="match status" value="2"/>
</dbReference>
<feature type="repeat" description="NHL" evidence="2">
    <location>
        <begin position="111"/>
        <end position="141"/>
    </location>
</feature>
<dbReference type="InterPro" id="IPR011990">
    <property type="entry name" value="TPR-like_helical_dom_sf"/>
</dbReference>
<feature type="chain" id="PRO_5024411982" evidence="4">
    <location>
        <begin position="22"/>
        <end position="483"/>
    </location>
</feature>
<keyword evidence="3" id="KW-0472">Membrane</keyword>
<dbReference type="OrthoDB" id="9799230at2"/>
<evidence type="ECO:0000313" key="5">
    <source>
        <dbReference type="EMBL" id="TLS50990.1"/>
    </source>
</evidence>
<keyword evidence="4" id="KW-0732">Signal</keyword>
<dbReference type="GO" id="GO:0008270">
    <property type="term" value="F:zinc ion binding"/>
    <property type="evidence" value="ECO:0007669"/>
    <property type="project" value="UniProtKB-KW"/>
</dbReference>
<keyword evidence="1" id="KW-0677">Repeat</keyword>
<feature type="repeat" description="NHL" evidence="2">
    <location>
        <begin position="55"/>
        <end position="92"/>
    </location>
</feature>
<dbReference type="Proteomes" id="UP000309676">
    <property type="component" value="Unassembled WGS sequence"/>
</dbReference>
<dbReference type="CDD" id="cd05819">
    <property type="entry name" value="NHL"/>
    <property type="match status" value="1"/>
</dbReference>
<proteinExistence type="predicted"/>
<comment type="caution">
    <text evidence="5">The sequence shown here is derived from an EMBL/GenBank/DDBJ whole genome shotgun (WGS) entry which is preliminary data.</text>
</comment>
<dbReference type="Gene3D" id="2.120.10.30">
    <property type="entry name" value="TolB, C-terminal domain"/>
    <property type="match status" value="2"/>
</dbReference>
<accession>A0A5R9GA81</accession>
<feature type="signal peptide" evidence="4">
    <location>
        <begin position="1"/>
        <end position="21"/>
    </location>
</feature>
<dbReference type="PANTHER" id="PTHR24104">
    <property type="entry name" value="E3 UBIQUITIN-PROTEIN LIGASE NHLRC1-RELATED"/>
    <property type="match status" value="1"/>
</dbReference>
<dbReference type="InterPro" id="IPR050952">
    <property type="entry name" value="TRIM-NHL_E3_ligases"/>
</dbReference>
<dbReference type="SUPFAM" id="SSF48452">
    <property type="entry name" value="TPR-like"/>
    <property type="match status" value="1"/>
</dbReference>
<reference evidence="5 6" key="1">
    <citation type="submission" date="2019-05" db="EMBL/GenBank/DDBJ databases">
        <authorList>
            <person name="Narsing Rao M.P."/>
            <person name="Li W.J."/>
        </authorList>
    </citation>
    <scope>NUCLEOTIDE SEQUENCE [LARGE SCALE GENOMIC DNA]</scope>
    <source>
        <strain evidence="5 6">SYSU_K30003</strain>
    </source>
</reference>
<keyword evidence="6" id="KW-1185">Reference proteome</keyword>